<comment type="caution">
    <text evidence="9">The sequence shown here is derived from an EMBL/GenBank/DDBJ whole genome shotgun (WGS) entry which is preliminary data.</text>
</comment>
<dbReference type="PANTHER" id="PTHR30047:SF7">
    <property type="entry name" value="HIGH-AFFINITY CHOLINE TRANSPORT PROTEIN"/>
    <property type="match status" value="1"/>
</dbReference>
<keyword evidence="3" id="KW-0813">Transport</keyword>
<dbReference type="PANTHER" id="PTHR30047">
    <property type="entry name" value="HIGH-AFFINITY CHOLINE TRANSPORT PROTEIN-RELATED"/>
    <property type="match status" value="1"/>
</dbReference>
<keyword evidence="7 8" id="KW-0472">Membrane</keyword>
<dbReference type="NCBIfam" id="NF007399">
    <property type="entry name" value="PRK09928.1"/>
    <property type="match status" value="1"/>
</dbReference>
<feature type="transmembrane region" description="Helical" evidence="8">
    <location>
        <begin position="413"/>
        <end position="440"/>
    </location>
</feature>
<feature type="transmembrane region" description="Helical" evidence="8">
    <location>
        <begin position="322"/>
        <end position="344"/>
    </location>
</feature>
<evidence type="ECO:0000256" key="6">
    <source>
        <dbReference type="ARBA" id="ARBA00022989"/>
    </source>
</evidence>
<evidence type="ECO:0000256" key="7">
    <source>
        <dbReference type="ARBA" id="ARBA00023136"/>
    </source>
</evidence>
<evidence type="ECO:0000256" key="4">
    <source>
        <dbReference type="ARBA" id="ARBA00022475"/>
    </source>
</evidence>
<dbReference type="Pfam" id="PF02028">
    <property type="entry name" value="BCCT"/>
    <property type="match status" value="1"/>
</dbReference>
<feature type="transmembrane region" description="Helical" evidence="8">
    <location>
        <begin position="271"/>
        <end position="291"/>
    </location>
</feature>
<dbReference type="GO" id="GO:0022857">
    <property type="term" value="F:transmembrane transporter activity"/>
    <property type="evidence" value="ECO:0007669"/>
    <property type="project" value="InterPro"/>
</dbReference>
<keyword evidence="6 8" id="KW-1133">Transmembrane helix</keyword>
<organism evidence="9 10">
    <name type="scientific">Pseudomonas taeanensis MS-3</name>
    <dbReference type="NCBI Taxonomy" id="1395571"/>
    <lineage>
        <taxon>Bacteria</taxon>
        <taxon>Pseudomonadati</taxon>
        <taxon>Pseudomonadota</taxon>
        <taxon>Gammaproteobacteria</taxon>
        <taxon>Pseudomonadales</taxon>
        <taxon>Pseudomonadaceae</taxon>
        <taxon>Pseudomonas</taxon>
    </lineage>
</organism>
<dbReference type="OrthoDB" id="9775735at2"/>
<evidence type="ECO:0000313" key="10">
    <source>
        <dbReference type="Proteomes" id="UP000030063"/>
    </source>
</evidence>
<accession>A0A0A1YG61</accession>
<dbReference type="PROSITE" id="PS01303">
    <property type="entry name" value="BCCT"/>
    <property type="match status" value="1"/>
</dbReference>
<keyword evidence="5 8" id="KW-0812">Transmembrane</keyword>
<comment type="subcellular location">
    <subcellularLocation>
        <location evidence="1">Cell membrane</location>
        <topology evidence="1">Multi-pass membrane protein</topology>
    </subcellularLocation>
</comment>
<dbReference type="NCBIfam" id="TIGR00842">
    <property type="entry name" value="bcct"/>
    <property type="match status" value="1"/>
</dbReference>
<evidence type="ECO:0000256" key="1">
    <source>
        <dbReference type="ARBA" id="ARBA00004651"/>
    </source>
</evidence>
<feature type="transmembrane region" description="Helical" evidence="8">
    <location>
        <begin position="22"/>
        <end position="42"/>
    </location>
</feature>
<dbReference type="AlphaFoldDB" id="A0A0A1YG61"/>
<evidence type="ECO:0000313" key="9">
    <source>
        <dbReference type="EMBL" id="KFX68061.1"/>
    </source>
</evidence>
<dbReference type="GO" id="GO:0005886">
    <property type="term" value="C:plasma membrane"/>
    <property type="evidence" value="ECO:0007669"/>
    <property type="project" value="UniProtKB-SubCell"/>
</dbReference>
<evidence type="ECO:0000256" key="3">
    <source>
        <dbReference type="ARBA" id="ARBA00022448"/>
    </source>
</evidence>
<keyword evidence="10" id="KW-1185">Reference proteome</keyword>
<gene>
    <name evidence="9" type="ORF">TMS3_0122965</name>
</gene>
<dbReference type="RefSeq" id="WP_025167530.1">
    <property type="nucleotide sequence ID" value="NZ_AWSQ01000009.1"/>
</dbReference>
<dbReference type="Proteomes" id="UP000030063">
    <property type="component" value="Unassembled WGS sequence"/>
</dbReference>
<name>A0A0A1YG61_9PSED</name>
<feature type="transmembrane region" description="Helical" evidence="8">
    <location>
        <begin position="149"/>
        <end position="172"/>
    </location>
</feature>
<dbReference type="eggNOG" id="COG1292">
    <property type="taxonomic scope" value="Bacteria"/>
</dbReference>
<reference evidence="9 10" key="1">
    <citation type="journal article" date="2014" name="Genome Announc.">
        <title>Draft Genome Sequence of Petroleum Oil-Degrading Marine Bacterium Pseudomonas taeanensis Strain MS-3, Isolated from a Crude Oil-Contaminated Seashore.</title>
        <authorList>
            <person name="Lee S.Y."/>
            <person name="Kim S.H."/>
            <person name="Lee D.G."/>
            <person name="Shin S."/>
            <person name="Yun S.H."/>
            <person name="Choi C.W."/>
            <person name="Chung Y.H."/>
            <person name="Choi J.S."/>
            <person name="Kahng H.Y."/>
            <person name="Kim S.I."/>
        </authorList>
    </citation>
    <scope>NUCLEOTIDE SEQUENCE [LARGE SCALE GENOMIC DNA]</scope>
    <source>
        <strain evidence="9 10">MS-3</strain>
    </source>
</reference>
<proteinExistence type="inferred from homology"/>
<sequence>MSNESESTQATPAEPKDRINPIVFYGSAIGIVAFALWTMMFTQSAGNVINTILAWISDSFGWFYFVSVVAYLLFVICIGLSRFGNLKLGPAHSTPDFNVITWAAMLFSAGIGIDLLFFCIAEPVTQFLAPPVGEGGTVEAARHAMELTFLHWGVSGWGVYTLVGMSLAFFSYRHGLPLTIRSALYPIFGKRIHGAIGHTVDIAAVLGTVFGIATSLGIGIIQLNFGLNYMFDVPEGTLTQAVLAVLIVVFSAISAVTGVDKGIRRLSEFNMLLAMLLLLFVLFSGKTLFLLNTLVLNIGDYIGNFASLSLNTYSFDPPTDWLNAWTVFFWAWWIAWGPFVGLFLARISRGRTIRQFVAGTLILPLTFMMAWMSIMGNSAIDLVMTDTGVAEFGVQAMNNPGSSIYLFLQSFPWVGLTTGVVTVLAIVFFVTSGDSGSLVLSNLTSVLRDPNNDAPAWMRVLWAAIIGVLTLALLMAGGLGALQGTVVIMGLPFAVTLFLMMLGLYKALKVEGLKEDSYRGSMAGYLSGRTMLDAGGAHNWRQRLARAMSFPSHEQVQRFLSEVGKPAMESIHEVLAEKGFKVEVVEVTGEDEHLELNVDLGGEQDFTYQIWPRRCAMPAFAMRATGAGSHYYRQEVHIGEGGQGYDLAGYTKEQVIGDILDQYERHMFFLHTQREMPGRETRMPDDPATAGR</sequence>
<dbReference type="InterPro" id="IPR000060">
    <property type="entry name" value="BCCT_transptr"/>
</dbReference>
<evidence type="ECO:0000256" key="2">
    <source>
        <dbReference type="ARBA" id="ARBA00005658"/>
    </source>
</evidence>
<evidence type="ECO:0000256" key="8">
    <source>
        <dbReference type="SAM" id="Phobius"/>
    </source>
</evidence>
<feature type="transmembrane region" description="Helical" evidence="8">
    <location>
        <begin position="486"/>
        <end position="505"/>
    </location>
</feature>
<dbReference type="InterPro" id="IPR018093">
    <property type="entry name" value="BCCT_CS"/>
</dbReference>
<feature type="transmembrane region" description="Helical" evidence="8">
    <location>
        <begin position="200"/>
        <end position="221"/>
    </location>
</feature>
<feature type="transmembrane region" description="Helical" evidence="8">
    <location>
        <begin position="356"/>
        <end position="374"/>
    </location>
</feature>
<evidence type="ECO:0000256" key="5">
    <source>
        <dbReference type="ARBA" id="ARBA00022692"/>
    </source>
</evidence>
<feature type="transmembrane region" description="Helical" evidence="8">
    <location>
        <begin position="62"/>
        <end position="81"/>
    </location>
</feature>
<keyword evidence="4" id="KW-1003">Cell membrane</keyword>
<feature type="transmembrane region" description="Helical" evidence="8">
    <location>
        <begin position="102"/>
        <end position="129"/>
    </location>
</feature>
<feature type="transmembrane region" description="Helical" evidence="8">
    <location>
        <begin position="241"/>
        <end position="259"/>
    </location>
</feature>
<protein>
    <submittedName>
        <fullName evidence="9">Choline transporter</fullName>
    </submittedName>
</protein>
<dbReference type="EMBL" id="AWSQ01000009">
    <property type="protein sequence ID" value="KFX68061.1"/>
    <property type="molecule type" value="Genomic_DNA"/>
</dbReference>
<comment type="similarity">
    <text evidence="2">Belongs to the BCCT transporter (TC 2.A.15) family.</text>
</comment>
<feature type="transmembrane region" description="Helical" evidence="8">
    <location>
        <begin position="460"/>
        <end position="480"/>
    </location>
</feature>